<organism evidence="3 4">
    <name type="scientific">Microbulbifer harenosus</name>
    <dbReference type="NCBI Taxonomy" id="2576840"/>
    <lineage>
        <taxon>Bacteria</taxon>
        <taxon>Pseudomonadati</taxon>
        <taxon>Pseudomonadota</taxon>
        <taxon>Gammaproteobacteria</taxon>
        <taxon>Cellvibrionales</taxon>
        <taxon>Microbulbiferaceae</taxon>
        <taxon>Microbulbifer</taxon>
    </lineage>
</organism>
<dbReference type="InterPro" id="IPR002656">
    <property type="entry name" value="Acyl_transf_3_dom"/>
</dbReference>
<dbReference type="PANTHER" id="PTHR23028:SF131">
    <property type="entry name" value="BLR2367 PROTEIN"/>
    <property type="match status" value="1"/>
</dbReference>
<evidence type="ECO:0000256" key="1">
    <source>
        <dbReference type="SAM" id="Phobius"/>
    </source>
</evidence>
<keyword evidence="1" id="KW-1133">Transmembrane helix</keyword>
<feature type="transmembrane region" description="Helical" evidence="1">
    <location>
        <begin position="182"/>
        <end position="200"/>
    </location>
</feature>
<evidence type="ECO:0000259" key="2">
    <source>
        <dbReference type="Pfam" id="PF01757"/>
    </source>
</evidence>
<dbReference type="PANTHER" id="PTHR23028">
    <property type="entry name" value="ACETYLTRANSFERASE"/>
    <property type="match status" value="1"/>
</dbReference>
<name>A0ABY2ULQ1_9GAMM</name>
<dbReference type="GO" id="GO:0016746">
    <property type="term" value="F:acyltransferase activity"/>
    <property type="evidence" value="ECO:0007669"/>
    <property type="project" value="UniProtKB-KW"/>
</dbReference>
<feature type="transmembrane region" description="Helical" evidence="1">
    <location>
        <begin position="110"/>
        <end position="133"/>
    </location>
</feature>
<evidence type="ECO:0000313" key="4">
    <source>
        <dbReference type="Proteomes" id="UP000306791"/>
    </source>
</evidence>
<feature type="transmembrane region" description="Helical" evidence="1">
    <location>
        <begin position="275"/>
        <end position="294"/>
    </location>
</feature>
<dbReference type="EMBL" id="VANI01000004">
    <property type="protein sequence ID" value="TLM79342.1"/>
    <property type="molecule type" value="Genomic_DNA"/>
</dbReference>
<comment type="caution">
    <text evidence="3">The sequence shown here is derived from an EMBL/GenBank/DDBJ whole genome shotgun (WGS) entry which is preliminary data.</text>
</comment>
<keyword evidence="4" id="KW-1185">Reference proteome</keyword>
<proteinExistence type="predicted"/>
<protein>
    <submittedName>
        <fullName evidence="3">Acyltransferase</fullName>
    </submittedName>
</protein>
<keyword evidence="1" id="KW-0472">Membrane</keyword>
<dbReference type="InterPro" id="IPR050879">
    <property type="entry name" value="Acyltransferase_3"/>
</dbReference>
<keyword evidence="3" id="KW-0012">Acyltransferase</keyword>
<dbReference type="Proteomes" id="UP000306791">
    <property type="component" value="Unassembled WGS sequence"/>
</dbReference>
<accession>A0ABY2ULQ1</accession>
<sequence>MLSDLGRGAGTVNGFQGSKVVTRIDRLDALRGIAALLVVWQHTSESFVRIPGVADKGTWLADVAWSVDFGRIGVVCFFLISGFIIPHSFSAGAGAVKKFAVRRFFRLYPVYWFSIFLAVFTGAIFVGKQWTISEIGTNLTMFQSLLGMPHIQGLYWTLQVELVFYILCGFLFYIGKMHDGRFLTVLAVVFLSVFVGQKLLEKMFGYQSSLSPEHQYIPYLLAIMLCGTILREVLFGTHTTATKLFFLMAPATVFGLPALALMLHAAGVNLVDQPIRFGAAHLIALGVFCMAIGFHWRVPAMLAWSGVVSYSVYLFHPVAMTVVHWLRHQTWASFTGDWALWGYMAVAITLTMVIAIATYYLIERPAIEAGRRLSRNSVDKDLAAVA</sequence>
<feature type="domain" description="Acyltransferase 3" evidence="2">
    <location>
        <begin position="25"/>
        <end position="359"/>
    </location>
</feature>
<feature type="transmembrane region" description="Helical" evidence="1">
    <location>
        <begin position="244"/>
        <end position="263"/>
    </location>
</feature>
<keyword evidence="3" id="KW-0808">Transferase</keyword>
<feature type="transmembrane region" description="Helical" evidence="1">
    <location>
        <begin position="338"/>
        <end position="362"/>
    </location>
</feature>
<feature type="transmembrane region" description="Helical" evidence="1">
    <location>
        <begin position="69"/>
        <end position="89"/>
    </location>
</feature>
<keyword evidence="1" id="KW-0812">Transmembrane</keyword>
<feature type="transmembrane region" description="Helical" evidence="1">
    <location>
        <begin position="301"/>
        <end position="326"/>
    </location>
</feature>
<feature type="transmembrane region" description="Helical" evidence="1">
    <location>
        <begin position="153"/>
        <end position="175"/>
    </location>
</feature>
<evidence type="ECO:0000313" key="3">
    <source>
        <dbReference type="EMBL" id="TLM79342.1"/>
    </source>
</evidence>
<gene>
    <name evidence="3" type="ORF">FDY93_04405</name>
</gene>
<feature type="transmembrane region" description="Helical" evidence="1">
    <location>
        <begin position="216"/>
        <end position="237"/>
    </location>
</feature>
<reference evidence="3 4" key="1">
    <citation type="submission" date="2019-05" db="EMBL/GenBank/DDBJ databases">
        <title>Microbulbifer harenosus sp. nov., an alginate-degrading bacterium isolated from coastal sand.</title>
        <authorList>
            <person name="Huang H."/>
            <person name="Mo K."/>
            <person name="Bao S."/>
        </authorList>
    </citation>
    <scope>NUCLEOTIDE SEQUENCE [LARGE SCALE GENOMIC DNA]</scope>
    <source>
        <strain evidence="3 4">HB161719</strain>
    </source>
</reference>
<dbReference type="Pfam" id="PF01757">
    <property type="entry name" value="Acyl_transf_3"/>
    <property type="match status" value="1"/>
</dbReference>